<accession>A0A220T6G7</accession>
<sequence length="380" mass="44047">MGNAVVTGINIATYTADKSIKYMYLDFNYPQYNKRISFYEENKVYNDESQTVIEPKFCLEKGQPIEQCGLFLSDMLSKKYVLTNGLPCRTFKFRPGSLIIYDKNITEKYLDSSLPSSASQYIGKGHRCKFVKRDFMAMDSDVIRCCTTSNKQNCPNILNNNYETENCDNIMSKFCKSNPDNINCLEWLRTNRKIALSTYADICSKHMDQRYCSEFIRVVRPDNYTFGDTALLNFCKNHRGNRNCWCVFQPNSQLDTDINGRYLGPKVCWLHECTDETRDRKWLLFDQDVQRSRCKYIGCSININSLILKNSNANLIADCSGNKVNMGDINPGTPMFKTQLNIPELPSFLIVFFILSILFYFISIYGRNKIKTNVINVHRR</sequence>
<evidence type="ECO:0000313" key="3">
    <source>
        <dbReference type="Proteomes" id="UP000217428"/>
    </source>
</evidence>
<dbReference type="OrthoDB" id="5235at10239"/>
<dbReference type="InterPro" id="IPR004251">
    <property type="entry name" value="Pox_virus_G9/A16"/>
</dbReference>
<keyword evidence="3" id="KW-1185">Reference proteome</keyword>
<dbReference type="EMBL" id="KY747497">
    <property type="protein sequence ID" value="ASK51314.1"/>
    <property type="molecule type" value="Genomic_DNA"/>
</dbReference>
<proteinExistence type="predicted"/>
<keyword evidence="1" id="KW-1133">Transmembrane helix</keyword>
<dbReference type="Proteomes" id="UP000217428">
    <property type="component" value="Segment"/>
</dbReference>
<organism evidence="2 3">
    <name type="scientific">Eptesipox virus</name>
    <dbReference type="NCBI Taxonomy" id="1329402"/>
    <lineage>
        <taxon>Viruses</taxon>
        <taxon>Varidnaviria</taxon>
        <taxon>Bamfordvirae</taxon>
        <taxon>Nucleocytoviricota</taxon>
        <taxon>Pokkesviricetes</taxon>
        <taxon>Chitovirales</taxon>
        <taxon>Poxviridae</taxon>
        <taxon>Chordopoxvirinae</taxon>
        <taxon>Vespertilionpoxvirus</taxon>
        <taxon>Vespertilionpoxvirus eptesipox</taxon>
    </lineage>
</organism>
<protein>
    <submittedName>
        <fullName evidence="2">Myristylated protein, essential for entry/fusion</fullName>
    </submittedName>
</protein>
<dbReference type="Pfam" id="PF03003">
    <property type="entry name" value="Pox_G9-A16"/>
    <property type="match status" value="1"/>
</dbReference>
<evidence type="ECO:0000256" key="1">
    <source>
        <dbReference type="SAM" id="Phobius"/>
    </source>
</evidence>
<name>A0A220T6G7_9POXV</name>
<keyword evidence="1" id="KW-0472">Membrane</keyword>
<reference evidence="2 3" key="1">
    <citation type="journal article" date="2017" name="Virus Genes">
        <title>Characterization of Eptesipoxvirus, a novel poxvirus from a microchiropteran bat.</title>
        <authorList>
            <person name="Tu S.L."/>
            <person name="Nakazawa Y."/>
            <person name="Gao J."/>
            <person name="Wilkins K."/>
            <person name="Gallardo-Romero N."/>
            <person name="Li Y."/>
            <person name="Emerson G.L."/>
            <person name="Carroll D.S."/>
            <person name="Upton C."/>
        </authorList>
    </citation>
    <scope>NUCLEOTIDE SEQUENCE [LARGE SCALE GENOMIC DNA]</scope>
    <source>
        <strain evidence="2 3">Washington</strain>
    </source>
</reference>
<evidence type="ECO:0000313" key="2">
    <source>
        <dbReference type="EMBL" id="ASK51314.1"/>
    </source>
</evidence>
<keyword evidence="1" id="KW-0812">Transmembrane</keyword>
<gene>
    <name evidence="2" type="ORF">EPTV-WA-113</name>
</gene>
<feature type="transmembrane region" description="Helical" evidence="1">
    <location>
        <begin position="345"/>
        <end position="365"/>
    </location>
</feature>